<dbReference type="EnsemblMetazoa" id="CJA08940.1">
    <property type="protein sequence ID" value="CJA08940.1"/>
    <property type="gene ID" value="WBGene00128144"/>
</dbReference>
<proteinExistence type="predicted"/>
<feature type="region of interest" description="Disordered" evidence="1">
    <location>
        <begin position="361"/>
        <end position="385"/>
    </location>
</feature>
<reference evidence="2" key="2">
    <citation type="submission" date="2022-06" db="UniProtKB">
        <authorList>
            <consortium name="EnsemblMetazoa"/>
        </authorList>
    </citation>
    <scope>IDENTIFICATION</scope>
    <source>
        <strain evidence="2">DF5081</strain>
    </source>
</reference>
<feature type="region of interest" description="Disordered" evidence="1">
    <location>
        <begin position="1"/>
        <end position="37"/>
    </location>
</feature>
<keyword evidence="3" id="KW-1185">Reference proteome</keyword>
<feature type="region of interest" description="Disordered" evidence="1">
    <location>
        <begin position="641"/>
        <end position="681"/>
    </location>
</feature>
<reference evidence="3" key="1">
    <citation type="submission" date="2010-08" db="EMBL/GenBank/DDBJ databases">
        <authorList>
            <consortium name="Caenorhabditis japonica Sequencing Consortium"/>
            <person name="Wilson R.K."/>
        </authorList>
    </citation>
    <scope>NUCLEOTIDE SEQUENCE [LARGE SCALE GENOMIC DNA]</scope>
    <source>
        <strain evidence="3">DF5081</strain>
    </source>
</reference>
<evidence type="ECO:0000313" key="2">
    <source>
        <dbReference type="EnsemblMetazoa" id="CJA08940.1"/>
    </source>
</evidence>
<feature type="compositionally biased region" description="Low complexity" evidence="1">
    <location>
        <begin position="370"/>
        <end position="385"/>
    </location>
</feature>
<name>A0A8R1DRR3_CAEJA</name>
<evidence type="ECO:0000313" key="3">
    <source>
        <dbReference type="Proteomes" id="UP000005237"/>
    </source>
</evidence>
<dbReference type="OMA" id="RYSRFCQ"/>
<accession>A0A8R1DRR3</accession>
<protein>
    <submittedName>
        <fullName evidence="2">Uncharacterized protein</fullName>
    </submittedName>
</protein>
<organism evidence="2 3">
    <name type="scientific">Caenorhabditis japonica</name>
    <dbReference type="NCBI Taxonomy" id="281687"/>
    <lineage>
        <taxon>Eukaryota</taxon>
        <taxon>Metazoa</taxon>
        <taxon>Ecdysozoa</taxon>
        <taxon>Nematoda</taxon>
        <taxon>Chromadorea</taxon>
        <taxon>Rhabditida</taxon>
        <taxon>Rhabditina</taxon>
        <taxon>Rhabditomorpha</taxon>
        <taxon>Rhabditoidea</taxon>
        <taxon>Rhabditidae</taxon>
        <taxon>Peloderinae</taxon>
        <taxon>Caenorhabditis</taxon>
    </lineage>
</organism>
<sequence length="697" mass="79260">MPRPEKRLKLDDEDEEESEKSSRKSRGKMTRSNQKIGTLPIEEANRLAEKVTGWNFVDLRLPHRCPSDMANSRKSISTFDPDDVVIQRKLCMICLQNPMDAFFKPHVHQNHAHASSEHIEVMRRLSDVRYSRFCQNGYVSKEMVLEIVPILEKVDEILNFLGTIGFLVIPGRVKTAVNFEKKYQETDIRGVAMGKVQEILVEFGREKEKPELNFLKEVEFSEQLVKSARQLDPSTQTTAFCHLCGKISNFKNFARHVQKHKNDVLPEYGNLQDLTEIFKRITDLRTALYYAAQPVSMTKIEQLCDGNGTEKFTNFLLDAGFVVSGSSGNVVKSKKIVVFGPESSKNREFLLREPSFEASEVTDSDIGGRSSVTSDSTSTCSSTASSTSSSRIILRPTSSPSDELFPYCILNAIPEHIEVEYALYDILEAMTDDVDFRLDQSQFGFLLGYTTYSLVVANGCKQNVVSKLTLGDFRRAQLDEQSGLHYFSFNTVTQCSQNDTVEYLCANDRIWRALEIYEVARERRVQEASGLDLWRGMLEDVAPFFCSFTSPNPLQKDTNYPMSQFLRMCGICDFACRSSAICSSAWSLVARDSKKVGHQKYAIIYFNMLREKERSQRQLLDGPLSNHPTYRKISRVTVSRLSSRERGGGTVRKKQKRYTTPERRGVPNRPSAEGSEDVKLPEYRIEDVGDDRTMTCL</sequence>
<dbReference type="Proteomes" id="UP000005237">
    <property type="component" value="Unassembled WGS sequence"/>
</dbReference>
<evidence type="ECO:0000256" key="1">
    <source>
        <dbReference type="SAM" id="MobiDB-lite"/>
    </source>
</evidence>
<feature type="compositionally biased region" description="Basic and acidic residues" evidence="1">
    <location>
        <begin position="1"/>
        <end position="10"/>
    </location>
</feature>
<dbReference type="AlphaFoldDB" id="A0A8R1DRR3"/>